<accession>A0A0E9QZX9</accession>
<evidence type="ECO:0000313" key="2">
    <source>
        <dbReference type="EMBL" id="JAH21770.1"/>
    </source>
</evidence>
<evidence type="ECO:0000256" key="1">
    <source>
        <dbReference type="SAM" id="MobiDB-lite"/>
    </source>
</evidence>
<reference evidence="2" key="2">
    <citation type="journal article" date="2015" name="Fish Shellfish Immunol.">
        <title>Early steps in the European eel (Anguilla anguilla)-Vibrio vulnificus interaction in the gills: Role of the RtxA13 toxin.</title>
        <authorList>
            <person name="Callol A."/>
            <person name="Pajuelo D."/>
            <person name="Ebbesson L."/>
            <person name="Teles M."/>
            <person name="MacKenzie S."/>
            <person name="Amaro C."/>
        </authorList>
    </citation>
    <scope>NUCLEOTIDE SEQUENCE</scope>
</reference>
<feature type="region of interest" description="Disordered" evidence="1">
    <location>
        <begin position="1"/>
        <end position="32"/>
    </location>
</feature>
<protein>
    <submittedName>
        <fullName evidence="2">Uncharacterized protein</fullName>
    </submittedName>
</protein>
<dbReference type="EMBL" id="GBXM01086807">
    <property type="protein sequence ID" value="JAH21770.1"/>
    <property type="molecule type" value="Transcribed_RNA"/>
</dbReference>
<reference evidence="2" key="1">
    <citation type="submission" date="2014-11" db="EMBL/GenBank/DDBJ databases">
        <authorList>
            <person name="Amaro Gonzalez C."/>
        </authorList>
    </citation>
    <scope>NUCLEOTIDE SEQUENCE</scope>
</reference>
<organism evidence="2">
    <name type="scientific">Anguilla anguilla</name>
    <name type="common">European freshwater eel</name>
    <name type="synonym">Muraena anguilla</name>
    <dbReference type="NCBI Taxonomy" id="7936"/>
    <lineage>
        <taxon>Eukaryota</taxon>
        <taxon>Metazoa</taxon>
        <taxon>Chordata</taxon>
        <taxon>Craniata</taxon>
        <taxon>Vertebrata</taxon>
        <taxon>Euteleostomi</taxon>
        <taxon>Actinopterygii</taxon>
        <taxon>Neopterygii</taxon>
        <taxon>Teleostei</taxon>
        <taxon>Anguilliformes</taxon>
        <taxon>Anguillidae</taxon>
        <taxon>Anguilla</taxon>
    </lineage>
</organism>
<name>A0A0E9QZX9_ANGAN</name>
<dbReference type="AlphaFoldDB" id="A0A0E9QZX9"/>
<sequence>MEQERVRTHTNTKSNKRPSSPFPSRVQVKTIN</sequence>
<proteinExistence type="predicted"/>